<evidence type="ECO:0000259" key="14">
    <source>
        <dbReference type="PROSITE" id="PS50878"/>
    </source>
</evidence>
<feature type="transmembrane region" description="Helical" evidence="12">
    <location>
        <begin position="952"/>
        <end position="972"/>
    </location>
</feature>
<dbReference type="AlphaFoldDB" id="A0A8S3UY52"/>
<dbReference type="SUPFAM" id="SSF81321">
    <property type="entry name" value="Family A G protein-coupled receptor-like"/>
    <property type="match status" value="1"/>
</dbReference>
<feature type="domain" description="Reverse transcriptase" evidence="14">
    <location>
        <begin position="534"/>
        <end position="819"/>
    </location>
</feature>
<dbReference type="PANTHER" id="PTHR19268">
    <property type="entry name" value="G PROTEIN-COUPLED RECEPTOR"/>
    <property type="match status" value="1"/>
</dbReference>
<dbReference type="EMBL" id="CAJPWZ010003051">
    <property type="protein sequence ID" value="CAG2250472.1"/>
    <property type="molecule type" value="Genomic_DNA"/>
</dbReference>
<dbReference type="GO" id="GO:0004930">
    <property type="term" value="F:G protein-coupled receptor activity"/>
    <property type="evidence" value="ECO:0007669"/>
    <property type="project" value="UniProtKB-KW"/>
</dbReference>
<evidence type="ECO:0000256" key="5">
    <source>
        <dbReference type="ARBA" id="ARBA00023040"/>
    </source>
</evidence>
<dbReference type="InterPro" id="IPR000477">
    <property type="entry name" value="RT_dom"/>
</dbReference>
<feature type="transmembrane region" description="Helical" evidence="12">
    <location>
        <begin position="1126"/>
        <end position="1152"/>
    </location>
</feature>
<keyword evidence="10 11" id="KW-0807">Transducer</keyword>
<dbReference type="Pfam" id="PF00001">
    <property type="entry name" value="7tm_1"/>
    <property type="match status" value="1"/>
</dbReference>
<organism evidence="15 16">
    <name type="scientific">Mytilus edulis</name>
    <name type="common">Blue mussel</name>
    <dbReference type="NCBI Taxonomy" id="6550"/>
    <lineage>
        <taxon>Eukaryota</taxon>
        <taxon>Metazoa</taxon>
        <taxon>Spiralia</taxon>
        <taxon>Lophotrochozoa</taxon>
        <taxon>Mollusca</taxon>
        <taxon>Bivalvia</taxon>
        <taxon>Autobranchia</taxon>
        <taxon>Pteriomorphia</taxon>
        <taxon>Mytilida</taxon>
        <taxon>Mytiloidea</taxon>
        <taxon>Mytilidae</taxon>
        <taxon>Mytilinae</taxon>
        <taxon>Mytilus</taxon>
    </lineage>
</organism>
<evidence type="ECO:0008006" key="17">
    <source>
        <dbReference type="Google" id="ProtNLM"/>
    </source>
</evidence>
<dbReference type="InterPro" id="IPR036691">
    <property type="entry name" value="Endo/exonu/phosph_ase_sf"/>
</dbReference>
<evidence type="ECO:0000256" key="4">
    <source>
        <dbReference type="ARBA" id="ARBA00022989"/>
    </source>
</evidence>
<dbReference type="SUPFAM" id="SSF56672">
    <property type="entry name" value="DNA/RNA polymerases"/>
    <property type="match status" value="1"/>
</dbReference>
<evidence type="ECO:0000256" key="7">
    <source>
        <dbReference type="ARBA" id="ARBA00023157"/>
    </source>
</evidence>
<dbReference type="InterPro" id="IPR000276">
    <property type="entry name" value="GPCR_Rhodpsn"/>
</dbReference>
<evidence type="ECO:0000259" key="13">
    <source>
        <dbReference type="PROSITE" id="PS50262"/>
    </source>
</evidence>
<dbReference type="Gene3D" id="3.60.10.10">
    <property type="entry name" value="Endonuclease/exonuclease/phosphatase"/>
    <property type="match status" value="1"/>
</dbReference>
<evidence type="ECO:0000256" key="1">
    <source>
        <dbReference type="ARBA" id="ARBA00004651"/>
    </source>
</evidence>
<feature type="transmembrane region" description="Helical" evidence="12">
    <location>
        <begin position="870"/>
        <end position="892"/>
    </location>
</feature>
<dbReference type="InterPro" id="IPR017452">
    <property type="entry name" value="GPCR_Rhodpsn_7TM"/>
</dbReference>
<feature type="domain" description="G-protein coupled receptors family 1 profile" evidence="13">
    <location>
        <begin position="851"/>
        <end position="1149"/>
    </location>
</feature>
<evidence type="ECO:0000313" key="16">
    <source>
        <dbReference type="Proteomes" id="UP000683360"/>
    </source>
</evidence>
<keyword evidence="3 11" id="KW-0812">Transmembrane</keyword>
<feature type="transmembrane region" description="Helical" evidence="12">
    <location>
        <begin position="999"/>
        <end position="1023"/>
    </location>
</feature>
<keyword evidence="5 11" id="KW-0297">G-protein coupled receptor</keyword>
<dbReference type="GO" id="GO:0005886">
    <property type="term" value="C:plasma membrane"/>
    <property type="evidence" value="ECO:0007669"/>
    <property type="project" value="UniProtKB-SubCell"/>
</dbReference>
<evidence type="ECO:0000256" key="6">
    <source>
        <dbReference type="ARBA" id="ARBA00023136"/>
    </source>
</evidence>
<evidence type="ECO:0000256" key="12">
    <source>
        <dbReference type="SAM" id="Phobius"/>
    </source>
</evidence>
<dbReference type="InterPro" id="IPR051509">
    <property type="entry name" value="GPCR_Orphan/Phoenixin"/>
</dbReference>
<feature type="transmembrane region" description="Helical" evidence="12">
    <location>
        <begin position="838"/>
        <end position="858"/>
    </location>
</feature>
<keyword evidence="2" id="KW-1003">Cell membrane</keyword>
<comment type="subcellular location">
    <subcellularLocation>
        <location evidence="1">Cell membrane</location>
        <topology evidence="1">Multi-pass membrane protein</topology>
    </subcellularLocation>
</comment>
<sequence length="1177" mass="134233">MIGITESHLLKNNIIKIDNYKWYGNNRSHIHTRAKTGSGGVGLLVKEELLCSHNINVEDKSTDGIIWVKFSDKTNNRNIFYVCVTYLPPEFSARSTNVHDFFDTLMSQIYSIPNGYPFYICGDFNSRIGEMEDFIPGVDNLPIREVIDFKSNSYGELFCDFLSNINCCVLNGRNSTKNDLTYISTRGSSVVDYCVVPYENLNCFKKFEVIRASELANKSVSIGSVEPKFIPDHSILCWEMESYMCGNIEKENINVKNQNVQKRVIYDVKNIPNSWFEDENVINSINSCIRDIEKSNGDQDDVDNIYCEFVNIMHNEMNSKLNTKTKLLNSCNNKRRRFKKPWWSNDLTSKWNETCSAENQYLRCTNNSNKSALRTLYLNKRKDFDKLVQQSKRCYWHQCQEDLLYMNNNDSKQFWRKIGNIGIGNERQSAIPNEVVLSDGSVTNNLDSVLHKWKDCFYNLLNQSNNSDPKIVKDDLNLENIIVSDLLDNEITFDEVHNIVMNSKNNKSPGVDLIQSELCKNFLVICTLTKLFNLCFKSGKIPNTWNKGIINPIPKCSTSDPRDPLSYRGITLAPCAYKLYCSVLNNRLTEWLDEREVINDEQNGFIKGRSTIDHVSTLTSIIETRKKCKLSTFVSFVDFKKAYDTIDRSLLFNKLTDLGISTKFMCALQAIYSNIECCVRVNGNTTDWFSVNTGLKQGCVLSTVMFNIFINNLIDDIKALNIGIDIDGEKVAILLYADDLVLLSENTEDMQKLINVLDINSDTQDGILILIGCSRIYCDQILNLIMNGSLNYASSTNLTTIYNLSDINSEIVDFTEIELNKSPTFIKHDSGFIVVTKLIILTVIMAVGITCNVIIIYSIGNKPRFHGPPFYYLISLSVSDLSRTIFCFPFVLSSIVEGSIWKHGDSSCTLLAFANTFFVFSSVVALFAIAVDRHLAIVHTQFHKRRSRGFMNLAIVVVGWLVSFAVSFPPVFGMGTYKYIPEESQCTFRHHTYRGNDTLGFLLVMTGVMTGTILLYVKIFIFLRNHRRMCPLQRHIPARSNNWAFIGPGANGHLMMNWINGFTNGMNQIPTIPQNLAHIAGRIRLPGPVKNEHLTKKFLFVTIMFDSLWIPYLVKAFISTLNGTEIPYAVGTILSWMTYMQVALCPLVYLYLMTVKSKPKKKDNNEEEIYQIDSRQL</sequence>
<dbReference type="Proteomes" id="UP000683360">
    <property type="component" value="Unassembled WGS sequence"/>
</dbReference>
<dbReference type="OrthoDB" id="6129346at2759"/>
<dbReference type="PANTHER" id="PTHR19268:SF2">
    <property type="entry name" value="G-PROTEIN COUPLED RECEPTORS FAMILY 1 PROFILE DOMAIN-CONTAINING PROTEIN"/>
    <property type="match status" value="1"/>
</dbReference>
<keyword evidence="16" id="KW-1185">Reference proteome</keyword>
<evidence type="ECO:0000256" key="8">
    <source>
        <dbReference type="ARBA" id="ARBA00023170"/>
    </source>
</evidence>
<evidence type="ECO:0000256" key="2">
    <source>
        <dbReference type="ARBA" id="ARBA00022475"/>
    </source>
</evidence>
<dbReference type="PROSITE" id="PS50878">
    <property type="entry name" value="RT_POL"/>
    <property type="match status" value="1"/>
</dbReference>
<evidence type="ECO:0000256" key="9">
    <source>
        <dbReference type="ARBA" id="ARBA00023180"/>
    </source>
</evidence>
<gene>
    <name evidence="15" type="ORF">MEDL_62174</name>
</gene>
<keyword evidence="6 12" id="KW-0472">Membrane</keyword>
<dbReference type="SUPFAM" id="SSF56219">
    <property type="entry name" value="DNase I-like"/>
    <property type="match status" value="1"/>
</dbReference>
<dbReference type="Gene3D" id="1.20.1070.10">
    <property type="entry name" value="Rhodopsin 7-helix transmembrane proteins"/>
    <property type="match status" value="1"/>
</dbReference>
<evidence type="ECO:0000256" key="10">
    <source>
        <dbReference type="ARBA" id="ARBA00023224"/>
    </source>
</evidence>
<dbReference type="CDD" id="cd01650">
    <property type="entry name" value="RT_nLTR_like"/>
    <property type="match status" value="1"/>
</dbReference>
<evidence type="ECO:0000256" key="3">
    <source>
        <dbReference type="ARBA" id="ARBA00022692"/>
    </source>
</evidence>
<keyword evidence="9" id="KW-0325">Glycoprotein</keyword>
<feature type="transmembrane region" description="Helical" evidence="12">
    <location>
        <begin position="1098"/>
        <end position="1114"/>
    </location>
</feature>
<reference evidence="15" key="1">
    <citation type="submission" date="2021-03" db="EMBL/GenBank/DDBJ databases">
        <authorList>
            <person name="Bekaert M."/>
        </authorList>
    </citation>
    <scope>NUCLEOTIDE SEQUENCE</scope>
</reference>
<name>A0A8S3UY52_MYTED</name>
<keyword evidence="4 12" id="KW-1133">Transmembrane helix</keyword>
<proteinExistence type="inferred from homology"/>
<dbReference type="PRINTS" id="PR00237">
    <property type="entry name" value="GPCRRHODOPSN"/>
</dbReference>
<comment type="caution">
    <text evidence="15">The sequence shown here is derived from an EMBL/GenBank/DDBJ whole genome shotgun (WGS) entry which is preliminary data.</text>
</comment>
<protein>
    <recommendedName>
        <fullName evidence="17">G-protein coupled receptors family 1 profile domain-containing protein</fullName>
    </recommendedName>
</protein>
<evidence type="ECO:0000313" key="15">
    <source>
        <dbReference type="EMBL" id="CAG2250472.1"/>
    </source>
</evidence>
<dbReference type="PROSITE" id="PS00237">
    <property type="entry name" value="G_PROTEIN_RECEP_F1_1"/>
    <property type="match status" value="1"/>
</dbReference>
<feature type="transmembrane region" description="Helical" evidence="12">
    <location>
        <begin position="912"/>
        <end position="931"/>
    </location>
</feature>
<keyword evidence="8 11" id="KW-0675">Receptor</keyword>
<accession>A0A8S3UY52</accession>
<dbReference type="Pfam" id="PF00078">
    <property type="entry name" value="RVT_1"/>
    <property type="match status" value="1"/>
</dbReference>
<comment type="similarity">
    <text evidence="11">Belongs to the G-protein coupled receptor 1 family.</text>
</comment>
<dbReference type="InterPro" id="IPR043502">
    <property type="entry name" value="DNA/RNA_pol_sf"/>
</dbReference>
<keyword evidence="7" id="KW-1015">Disulfide bond</keyword>
<dbReference type="PROSITE" id="PS50262">
    <property type="entry name" value="G_PROTEIN_RECEP_F1_2"/>
    <property type="match status" value="1"/>
</dbReference>
<evidence type="ECO:0000256" key="11">
    <source>
        <dbReference type="RuleBase" id="RU000688"/>
    </source>
</evidence>